<name>A0A7S2Z8L6_9RHOD</name>
<evidence type="ECO:0000256" key="1">
    <source>
        <dbReference type="SAM" id="MobiDB-lite"/>
    </source>
</evidence>
<dbReference type="EMBL" id="HBHW01000083">
    <property type="protein sequence ID" value="CAE0032122.1"/>
    <property type="molecule type" value="Transcribed_RNA"/>
</dbReference>
<dbReference type="AlphaFoldDB" id="A0A7S2Z8L6"/>
<feature type="compositionally biased region" description="Basic residues" evidence="1">
    <location>
        <begin position="1"/>
        <end position="10"/>
    </location>
</feature>
<feature type="region of interest" description="Disordered" evidence="1">
    <location>
        <begin position="1"/>
        <end position="33"/>
    </location>
</feature>
<sequence>MIRMQKRKGNRKETRPEIPLFEDPNSKSKRPRSSLKKFLNAKTLLALLAIFAATVTAVAVGFRFRSQGTRTAVVADLRVRWYSDGYKGNQNLPRSKIVALVEVRNVGNAIPFFLTAISRVVDSVVVLDDHSDDNTVGLIENHHEHKVEVLIKKTGPWKRREEMRDRNILLEYGRKAGGTHFVLLDYDEFFSANCVRDGSLRERILKLKPGESLNLPWLEAWKSPFWHRVLEEDFSTNFLQRRQTVIFADDGKVVYDTETSLSRDLGEQNASIHTLKCPRNLCGTPPKNKGRGEHGTERCKIIEMKFACMENAILKSAWYEALGRRANVPDATVRGKIFDALFPPGGNLLPKEHVFPIPRDLVINPMWKNEMFSLVESWRAREVLKWGRETPGGVRTLLEGLPASASIDWDALEELVDEEDSSSQTLPALPRVRRGRVTYVLHDALPKELLEHILLLLGPVDRDFLDSSARLAQTNTFPDQLDEERHIRNTLISSIDGSSPRERLVIAQSTREGQGQSFEVGVNLLQDVNVEFVLLIGPEDESGPASHVRQLLTELVEKANVFHHLSVVGIDSTATLSLSYASAALEALQTRRLVVLSQVIESAMRTRAALLNSKWIPESSLPKLAHMVFSVNAGRSGSRYLADLLATVEGNVVSLHEPACPDKKCSSGGAMRMQNTSLPHSYRNRKDVKYKMIVKELETLMQAQRSVSESRVWGGTIEKQRDVPLQVVHWLHGHVRLVYTGGPVVYIETNPNFKSWYYDIVLREFGRDFQLTIINLRKWPPALLRSIYETGFFSDRDGYQWMETANSVNSKTPAIAPDYELTALQLISSYILNSEAIAQEISKFREAESVKFLNLRSEEVFSKSASLELVRTLGLKPSNRTFEILGVVRDKYRDENHRLRSDENAGTHKLRLKEISLADCEESWKSYLARASSMGLELPKCVDRYPGFDYGK</sequence>
<organism evidence="2">
    <name type="scientific">Rhodosorus marinus</name>
    <dbReference type="NCBI Taxonomy" id="101924"/>
    <lineage>
        <taxon>Eukaryota</taxon>
        <taxon>Rhodophyta</taxon>
        <taxon>Stylonematophyceae</taxon>
        <taxon>Stylonematales</taxon>
        <taxon>Stylonemataceae</taxon>
        <taxon>Rhodosorus</taxon>
    </lineage>
</organism>
<gene>
    <name evidence="2" type="ORF">RMAR00112_LOCUS60</name>
</gene>
<evidence type="ECO:0000313" key="2">
    <source>
        <dbReference type="EMBL" id="CAE0032122.1"/>
    </source>
</evidence>
<reference evidence="2" key="1">
    <citation type="submission" date="2021-01" db="EMBL/GenBank/DDBJ databases">
        <authorList>
            <person name="Corre E."/>
            <person name="Pelletier E."/>
            <person name="Niang G."/>
            <person name="Scheremetjew M."/>
            <person name="Finn R."/>
            <person name="Kale V."/>
            <person name="Holt S."/>
            <person name="Cochrane G."/>
            <person name="Meng A."/>
            <person name="Brown T."/>
            <person name="Cohen L."/>
        </authorList>
    </citation>
    <scope>NUCLEOTIDE SEQUENCE</scope>
    <source>
        <strain evidence="2">CCMP 769</strain>
    </source>
</reference>
<accession>A0A7S2Z8L6</accession>
<dbReference type="Pfam" id="PF13704">
    <property type="entry name" value="Glyco_tranf_2_4"/>
    <property type="match status" value="1"/>
</dbReference>
<proteinExistence type="predicted"/>
<protein>
    <submittedName>
        <fullName evidence="2">Uncharacterized protein</fullName>
    </submittedName>
</protein>